<evidence type="ECO:0000313" key="2">
    <source>
        <dbReference type="Proteomes" id="UP000318288"/>
    </source>
</evidence>
<dbReference type="Proteomes" id="UP000318288">
    <property type="component" value="Unassembled WGS sequence"/>
</dbReference>
<accession>A0A5C6E6V5</accession>
<comment type="caution">
    <text evidence="1">The sequence shown here is derived from an EMBL/GenBank/DDBJ whole genome shotgun (WGS) entry which is preliminary data.</text>
</comment>
<proteinExistence type="predicted"/>
<evidence type="ECO:0000313" key="1">
    <source>
        <dbReference type="EMBL" id="TWU44672.1"/>
    </source>
</evidence>
<organism evidence="1 2">
    <name type="scientific">Rubripirellula tenax</name>
    <dbReference type="NCBI Taxonomy" id="2528015"/>
    <lineage>
        <taxon>Bacteria</taxon>
        <taxon>Pseudomonadati</taxon>
        <taxon>Planctomycetota</taxon>
        <taxon>Planctomycetia</taxon>
        <taxon>Pirellulales</taxon>
        <taxon>Pirellulaceae</taxon>
        <taxon>Rubripirellula</taxon>
    </lineage>
</organism>
<dbReference type="EMBL" id="SJPW01000010">
    <property type="protein sequence ID" value="TWU44672.1"/>
    <property type="molecule type" value="Genomic_DNA"/>
</dbReference>
<keyword evidence="2" id="KW-1185">Reference proteome</keyword>
<name>A0A5C6E6V5_9BACT</name>
<sequence>MDWPFDRAWPHIALKGFRDGPTYTDFSFDELPPIPESQFVGTFNWLEESPLLDFGDDCDDETPDPVAAISLLDNDSATHGIKLPDAFRHFITHVDLQRRIRSATACEFRFAERLIEITPHSGYIVPFLSDSQGCVHWNLFLTQKHQYCVVASRYDYTWQTPADWEDDAPEHLRLTARTFEAFIYRFWIENEIWFKTSRFFPDTLSSAQESYLEHYIDLET</sequence>
<protein>
    <submittedName>
        <fullName evidence="1">Uncharacterized protein</fullName>
    </submittedName>
</protein>
<gene>
    <name evidence="1" type="ORF">Poly51_59410</name>
</gene>
<dbReference type="AlphaFoldDB" id="A0A5C6E6V5"/>
<reference evidence="1 2" key="1">
    <citation type="submission" date="2019-02" db="EMBL/GenBank/DDBJ databases">
        <title>Deep-cultivation of Planctomycetes and their phenomic and genomic characterization uncovers novel biology.</title>
        <authorList>
            <person name="Wiegand S."/>
            <person name="Jogler M."/>
            <person name="Boedeker C."/>
            <person name="Pinto D."/>
            <person name="Vollmers J."/>
            <person name="Rivas-Marin E."/>
            <person name="Kohn T."/>
            <person name="Peeters S.H."/>
            <person name="Heuer A."/>
            <person name="Rast P."/>
            <person name="Oberbeckmann S."/>
            <person name="Bunk B."/>
            <person name="Jeske O."/>
            <person name="Meyerdierks A."/>
            <person name="Storesund J.E."/>
            <person name="Kallscheuer N."/>
            <person name="Luecker S."/>
            <person name="Lage O.M."/>
            <person name="Pohl T."/>
            <person name="Merkel B.J."/>
            <person name="Hornburger P."/>
            <person name="Mueller R.-W."/>
            <person name="Bruemmer F."/>
            <person name="Labrenz M."/>
            <person name="Spormann A.M."/>
            <person name="Op Den Camp H."/>
            <person name="Overmann J."/>
            <person name="Amann R."/>
            <person name="Jetten M.S.M."/>
            <person name="Mascher T."/>
            <person name="Medema M.H."/>
            <person name="Devos D.P."/>
            <person name="Kaster A.-K."/>
            <person name="Ovreas L."/>
            <person name="Rohde M."/>
            <person name="Galperin M.Y."/>
            <person name="Jogler C."/>
        </authorList>
    </citation>
    <scope>NUCLEOTIDE SEQUENCE [LARGE SCALE GENOMIC DNA]</scope>
    <source>
        <strain evidence="1 2">Poly51</strain>
    </source>
</reference>